<feature type="region of interest" description="Disordered" evidence="1">
    <location>
        <begin position="83"/>
        <end position="124"/>
    </location>
</feature>
<keyword evidence="2" id="KW-0812">Transmembrane</keyword>
<feature type="compositionally biased region" description="Basic residues" evidence="1">
    <location>
        <begin position="83"/>
        <end position="97"/>
    </location>
</feature>
<protein>
    <submittedName>
        <fullName evidence="3">Uncharacterized protein</fullName>
    </submittedName>
</protein>
<sequence>MLHTASPICITAGKPARVPFTRYDKRRVCFLRYEINDRAHLPSIHTSIFRTNCRPYDLPLFVRYLYALFIIYTMEIFIIRLKKKKRRKEKEKKKKTKKEKEKKERKKKGKKKGVSRYRIKMYLK</sequence>
<feature type="compositionally biased region" description="Basic residues" evidence="1">
    <location>
        <begin position="103"/>
        <end position="124"/>
    </location>
</feature>
<proteinExistence type="predicted"/>
<feature type="transmembrane region" description="Helical" evidence="2">
    <location>
        <begin position="64"/>
        <end position="81"/>
    </location>
</feature>
<evidence type="ECO:0000313" key="4">
    <source>
        <dbReference type="Proteomes" id="UP001430953"/>
    </source>
</evidence>
<dbReference type="EMBL" id="JADYXP020000009">
    <property type="protein sequence ID" value="KAL0117273.1"/>
    <property type="molecule type" value="Genomic_DNA"/>
</dbReference>
<name>A0AAW2FPB4_9HYME</name>
<reference evidence="3 4" key="1">
    <citation type="submission" date="2023-03" db="EMBL/GenBank/DDBJ databases">
        <title>High recombination rates correlate with genetic variation in Cardiocondyla obscurior ants.</title>
        <authorList>
            <person name="Errbii M."/>
        </authorList>
    </citation>
    <scope>NUCLEOTIDE SEQUENCE [LARGE SCALE GENOMIC DNA]</scope>
    <source>
        <strain evidence="3">Alpha-2009</strain>
        <tissue evidence="3">Whole body</tissue>
    </source>
</reference>
<evidence type="ECO:0000256" key="2">
    <source>
        <dbReference type="SAM" id="Phobius"/>
    </source>
</evidence>
<gene>
    <name evidence="3" type="ORF">PUN28_010252</name>
</gene>
<keyword evidence="2" id="KW-1133">Transmembrane helix</keyword>
<organism evidence="3 4">
    <name type="scientific">Cardiocondyla obscurior</name>
    <dbReference type="NCBI Taxonomy" id="286306"/>
    <lineage>
        <taxon>Eukaryota</taxon>
        <taxon>Metazoa</taxon>
        <taxon>Ecdysozoa</taxon>
        <taxon>Arthropoda</taxon>
        <taxon>Hexapoda</taxon>
        <taxon>Insecta</taxon>
        <taxon>Pterygota</taxon>
        <taxon>Neoptera</taxon>
        <taxon>Endopterygota</taxon>
        <taxon>Hymenoptera</taxon>
        <taxon>Apocrita</taxon>
        <taxon>Aculeata</taxon>
        <taxon>Formicoidea</taxon>
        <taxon>Formicidae</taxon>
        <taxon>Myrmicinae</taxon>
        <taxon>Cardiocondyla</taxon>
    </lineage>
</organism>
<evidence type="ECO:0000256" key="1">
    <source>
        <dbReference type="SAM" id="MobiDB-lite"/>
    </source>
</evidence>
<keyword evidence="2" id="KW-0472">Membrane</keyword>
<dbReference type="Proteomes" id="UP001430953">
    <property type="component" value="Unassembled WGS sequence"/>
</dbReference>
<keyword evidence="4" id="KW-1185">Reference proteome</keyword>
<dbReference type="AlphaFoldDB" id="A0AAW2FPB4"/>
<evidence type="ECO:0000313" key="3">
    <source>
        <dbReference type="EMBL" id="KAL0117273.1"/>
    </source>
</evidence>
<accession>A0AAW2FPB4</accession>
<comment type="caution">
    <text evidence="3">The sequence shown here is derived from an EMBL/GenBank/DDBJ whole genome shotgun (WGS) entry which is preliminary data.</text>
</comment>